<dbReference type="OMA" id="LQWDFHE"/>
<name>A0A3B3B451_ORYME</name>
<dbReference type="PaxDb" id="30732-ENSOMEP00000000350"/>
<dbReference type="GeneTree" id="ENSGT00940000161895"/>
<dbReference type="GO" id="GO:0030311">
    <property type="term" value="P:poly-N-acetyllactosamine biosynthetic process"/>
    <property type="evidence" value="ECO:0007669"/>
    <property type="project" value="TreeGrafter"/>
</dbReference>
<dbReference type="GO" id="GO:0006493">
    <property type="term" value="P:protein O-linked glycosylation"/>
    <property type="evidence" value="ECO:0007669"/>
    <property type="project" value="TreeGrafter"/>
</dbReference>
<evidence type="ECO:0000256" key="8">
    <source>
        <dbReference type="ARBA" id="ARBA00022968"/>
    </source>
</evidence>
<evidence type="ECO:0000256" key="10">
    <source>
        <dbReference type="ARBA" id="ARBA00023034"/>
    </source>
</evidence>
<evidence type="ECO:0000256" key="1">
    <source>
        <dbReference type="ARBA" id="ARBA00001936"/>
    </source>
</evidence>
<comment type="pathway">
    <text evidence="3">Protein modification; protein glycosylation.</text>
</comment>
<evidence type="ECO:0000256" key="5">
    <source>
        <dbReference type="ARBA" id="ARBA00022676"/>
    </source>
</evidence>
<dbReference type="GO" id="GO:0016262">
    <property type="term" value="F:protein N-acetylglucosaminyltransferase activity"/>
    <property type="evidence" value="ECO:0007669"/>
    <property type="project" value="TreeGrafter"/>
</dbReference>
<dbReference type="Pfam" id="PF01762">
    <property type="entry name" value="Galactosyl_T"/>
    <property type="match status" value="1"/>
</dbReference>
<keyword evidence="7" id="KW-0812">Transmembrane</keyword>
<evidence type="ECO:0000256" key="15">
    <source>
        <dbReference type="ARBA" id="ARBA00065824"/>
    </source>
</evidence>
<keyword evidence="12" id="KW-0325">Glycoprotein</keyword>
<keyword evidence="9" id="KW-1133">Transmembrane helix</keyword>
<evidence type="ECO:0000313" key="18">
    <source>
        <dbReference type="Proteomes" id="UP000261560"/>
    </source>
</evidence>
<keyword evidence="8" id="KW-0735">Signal-anchor</keyword>
<keyword evidence="6" id="KW-0808">Transferase</keyword>
<dbReference type="Proteomes" id="UP000261560">
    <property type="component" value="Unplaced"/>
</dbReference>
<keyword evidence="11" id="KW-0472">Membrane</keyword>
<dbReference type="Gene3D" id="3.90.550.50">
    <property type="match status" value="1"/>
</dbReference>
<protein>
    <recommendedName>
        <fullName evidence="16">Hexosyltransferase</fullName>
        <ecNumber evidence="16">2.4.1.-</ecNumber>
    </recommendedName>
</protein>
<evidence type="ECO:0000256" key="11">
    <source>
        <dbReference type="ARBA" id="ARBA00023136"/>
    </source>
</evidence>
<keyword evidence="13" id="KW-0464">Manganese</keyword>
<dbReference type="GO" id="GO:0008532">
    <property type="term" value="F:N-acetyllactosaminide beta-1,3-N-acetylglucosaminyltransferase activity"/>
    <property type="evidence" value="ECO:0007669"/>
    <property type="project" value="UniProtKB-EC"/>
</dbReference>
<dbReference type="InterPro" id="IPR002659">
    <property type="entry name" value="Glyco_trans_31"/>
</dbReference>
<evidence type="ECO:0000256" key="7">
    <source>
        <dbReference type="ARBA" id="ARBA00022692"/>
    </source>
</evidence>
<comment type="catalytic activity">
    <reaction evidence="14">
        <text>a beta-D-galactosyl-(1-&gt;4)-N-acetyl-beta-D-glucosaminyl derivative + UDP-N-acetyl-alpha-D-glucosamine = an N-acetyl-beta-D-glucosaminyl-(1-&gt;3)-beta-D-galactosyl-(1-&gt;4)-N-acetyl-beta-D-glucosaminyl derivative + UDP + H(+)</text>
        <dbReference type="Rhea" id="RHEA:14389"/>
        <dbReference type="ChEBI" id="CHEBI:15378"/>
        <dbReference type="ChEBI" id="CHEBI:57705"/>
        <dbReference type="ChEBI" id="CHEBI:58223"/>
        <dbReference type="ChEBI" id="CHEBI:133507"/>
        <dbReference type="ChEBI" id="CHEBI:134090"/>
        <dbReference type="EC" id="2.4.1.149"/>
    </reaction>
</comment>
<evidence type="ECO:0000256" key="2">
    <source>
        <dbReference type="ARBA" id="ARBA00004323"/>
    </source>
</evidence>
<evidence type="ECO:0000256" key="3">
    <source>
        <dbReference type="ARBA" id="ARBA00004922"/>
    </source>
</evidence>
<keyword evidence="5 16" id="KW-0328">Glycosyltransferase</keyword>
<accession>A0A3B3B451</accession>
<dbReference type="PANTHER" id="PTHR11214:SF87">
    <property type="entry name" value="UDP-GLCNAC:BETAGAL BETA-1,3-N-ACETYLGLUCOSAMINYLTRANSFERASE 8"/>
    <property type="match status" value="1"/>
</dbReference>
<dbReference type="FunFam" id="3.90.550.50:FF:000010">
    <property type="entry name" value="Hexosyltransferase"/>
    <property type="match status" value="1"/>
</dbReference>
<evidence type="ECO:0000256" key="14">
    <source>
        <dbReference type="ARBA" id="ARBA00050470"/>
    </source>
</evidence>
<keyword evidence="10 16" id="KW-0333">Golgi apparatus</keyword>
<comment type="cofactor">
    <cofactor evidence="1">
        <name>Mn(2+)</name>
        <dbReference type="ChEBI" id="CHEBI:29035"/>
    </cofactor>
</comment>
<evidence type="ECO:0000256" key="9">
    <source>
        <dbReference type="ARBA" id="ARBA00022989"/>
    </source>
</evidence>
<evidence type="ECO:0000256" key="4">
    <source>
        <dbReference type="ARBA" id="ARBA00008661"/>
    </source>
</evidence>
<comment type="similarity">
    <text evidence="4 16">Belongs to the glycosyltransferase 31 family.</text>
</comment>
<dbReference type="EC" id="2.4.1.-" evidence="16"/>
<dbReference type="GO" id="GO:0000139">
    <property type="term" value="C:Golgi membrane"/>
    <property type="evidence" value="ECO:0007669"/>
    <property type="project" value="UniProtKB-SubCell"/>
</dbReference>
<dbReference type="PANTHER" id="PTHR11214">
    <property type="entry name" value="BETA-1,3-N-ACETYLGLUCOSAMINYLTRANSFERASE"/>
    <property type="match status" value="1"/>
</dbReference>
<comment type="subunit">
    <text evidence="15">Interacts with B3GNT8; this interaction greatly increases B3GNT2 catalytic activity, independently of B3GNT8 enzymatic activity.</text>
</comment>
<proteinExistence type="inferred from homology"/>
<evidence type="ECO:0000256" key="13">
    <source>
        <dbReference type="ARBA" id="ARBA00023211"/>
    </source>
</evidence>
<comment type="subcellular location">
    <subcellularLocation>
        <location evidence="2 16">Golgi apparatus membrane</location>
        <topology evidence="2 16">Single-pass type II membrane protein</topology>
    </subcellularLocation>
</comment>
<dbReference type="STRING" id="30732.ENSOMEP00000000350"/>
<reference evidence="17" key="1">
    <citation type="submission" date="2025-08" db="UniProtKB">
        <authorList>
            <consortium name="Ensembl"/>
        </authorList>
    </citation>
    <scope>IDENTIFICATION</scope>
</reference>
<dbReference type="AlphaFoldDB" id="A0A3B3B451"/>
<evidence type="ECO:0000313" key="17">
    <source>
        <dbReference type="Ensembl" id="ENSOMEP00000000350.1"/>
    </source>
</evidence>
<reference evidence="17" key="2">
    <citation type="submission" date="2025-09" db="UniProtKB">
        <authorList>
            <consortium name="Ensembl"/>
        </authorList>
    </citation>
    <scope>IDENTIFICATION</scope>
</reference>
<evidence type="ECO:0000256" key="6">
    <source>
        <dbReference type="ARBA" id="ARBA00022679"/>
    </source>
</evidence>
<keyword evidence="18" id="KW-1185">Reference proteome</keyword>
<dbReference type="Ensembl" id="ENSOMET00000015995.1">
    <property type="protein sequence ID" value="ENSOMEP00000000350.1"/>
    <property type="gene ID" value="ENSOMEG00000001238.1"/>
</dbReference>
<evidence type="ECO:0000256" key="12">
    <source>
        <dbReference type="ARBA" id="ARBA00023180"/>
    </source>
</evidence>
<organism evidence="17 18">
    <name type="scientific">Oryzias melastigma</name>
    <name type="common">Marine medaka</name>
    <dbReference type="NCBI Taxonomy" id="30732"/>
    <lineage>
        <taxon>Eukaryota</taxon>
        <taxon>Metazoa</taxon>
        <taxon>Chordata</taxon>
        <taxon>Craniata</taxon>
        <taxon>Vertebrata</taxon>
        <taxon>Euteleostomi</taxon>
        <taxon>Actinopterygii</taxon>
        <taxon>Neopterygii</taxon>
        <taxon>Teleostei</taxon>
        <taxon>Neoteleostei</taxon>
        <taxon>Acanthomorphata</taxon>
        <taxon>Ovalentaria</taxon>
        <taxon>Atherinomorphae</taxon>
        <taxon>Beloniformes</taxon>
        <taxon>Adrianichthyidae</taxon>
        <taxon>Oryziinae</taxon>
        <taxon>Oryzias</taxon>
    </lineage>
</organism>
<dbReference type="OrthoDB" id="5957813at2759"/>
<evidence type="ECO:0000256" key="16">
    <source>
        <dbReference type="RuleBase" id="RU363063"/>
    </source>
</evidence>
<sequence>MKRVRAYSAMVFVFCVLVIFLYSTLHLEPAYTITSTAEGSQKLRRLHAPEVQVKSTPEHTRFTTAETSEAVLQTVSVSKDLREMIPKNEAYWNRLMHTALKGLDSGDFSFRRESPWSVCRVENQELLQLNIHDFNSYPPLLQTFVRGMTCKSPPILIDQPNKCIANNKKEYNQTFLLLAIKSSPRNFEQRQTVRETWGREGVHHGGLTVRTFFLLGNSTPDDPDMSALLSYEAERFGDILQWDFHESFLNLTLKMKVFLQWTLKNCPQVSYIFSGDDDVFVNTPGLLNYLKSLDASKAENLYVGHVISTASPLRDPRSKYYIPMSFYNGAYPAYAGGGGFIFSGGLLQPLYSVSQVLPFYPIDDVYFGMCAKALGISAVAHEGFQTFDIKEQDRSNVCVHKHLMLVHQRSPQQTKKLWRGIHSPMLTC</sequence>